<gene>
    <name evidence="3" type="ORF">AQUCO_09300025v1</name>
</gene>
<reference evidence="3 4" key="1">
    <citation type="submission" date="2017-09" db="EMBL/GenBank/DDBJ databases">
        <title>WGS assembly of Aquilegia coerulea Goldsmith.</title>
        <authorList>
            <person name="Hodges S."/>
            <person name="Kramer E."/>
            <person name="Nordborg M."/>
            <person name="Tomkins J."/>
            <person name="Borevitz J."/>
            <person name="Derieg N."/>
            <person name="Yan J."/>
            <person name="Mihaltcheva S."/>
            <person name="Hayes R.D."/>
            <person name="Rokhsar D."/>
        </authorList>
    </citation>
    <scope>NUCLEOTIDE SEQUENCE [LARGE SCALE GENOMIC DNA]</scope>
    <source>
        <strain evidence="4">cv. Goldsmith</strain>
    </source>
</reference>
<evidence type="ECO:0000313" key="4">
    <source>
        <dbReference type="Proteomes" id="UP000230069"/>
    </source>
</evidence>
<keyword evidence="1" id="KW-0813">Transport</keyword>
<dbReference type="InterPro" id="IPR029058">
    <property type="entry name" value="AB_hydrolase_fold"/>
</dbReference>
<feature type="transmembrane region" description="Helical" evidence="1">
    <location>
        <begin position="925"/>
        <end position="942"/>
    </location>
</feature>
<name>A0A2G5C6K1_AQUCA</name>
<evidence type="ECO:0000256" key="1">
    <source>
        <dbReference type="RuleBase" id="RU365011"/>
    </source>
</evidence>
<keyword evidence="1" id="KW-0472">Membrane</keyword>
<dbReference type="GO" id="GO:0015031">
    <property type="term" value="P:protein transport"/>
    <property type="evidence" value="ECO:0007669"/>
    <property type="project" value="UniProtKB-KW"/>
</dbReference>
<sequence>MGFLLFTEVFSLILITQRLMGFLLFTEDQFFFFVKIDCGLMEGMRGKCRIATLVILTIWITTLALYSLYNPNGYGSSDSSPPHGGCLMTYMFPTYVPISFSPSSIPHQQQQSSSSKNVSYVPKGKYKLFLYREGWRRIDFDEHLKKINGVPVLFVPGNGGSYKQVRSLAAESERAFLGGPLKQTFYREASFTPEGKEDADVRSFKVPNQYSRRLDWFAVDLDDEHSAMDGQILEEQTEYVVYAIHRILDLYKELHDARPNKGAETSTSLPRSVILVGHSMGGFVTRAAIVHPHLRQAVVETVLTLSSPHQSPPLALQPSLGQYYYLVNQEWRKGYEVELTHTGLQLSKPKLSHVVVFSISAGIRDYKGWSKLESLDGIVPASHHLVIGSSGMRNVWLSMEHQIILWCNQLVVQVSHTLLSIINPRSGQPFRSTQKRLTAFTKMLRSEIPLSFDSQVKPSRISTQVPFEDEKDAAGSRTDAFSSCPQSVYWSDDGLEKDLIIEGTNVTVLAMDGRRRWLDIQKSGSDGKNYFVFVTNLAPCSGVRLHLWPEKSKMTSDVSPSKRVLEVTSKMVEIPTGTAPMQMKPGNQTEQAPPSAVIQLGPNDMQGFRFLTISVAPRQEILLKEDHPLVLKLSFSISLGLLPVTLSLKTTGCGIKRSGLPVKEAGDVEHSRLCKLRCFPPVAIAWESASGLHIIPNLYSETIVVDSSPALWDSTQESDQTTVLLLVDPYCSFGIDAAVSVTAFAGRFLHLYFSKIIGFSIAVIFFALMRQARAWELDLPLPSLLASVEMNLRLPLSFLLFAVVPIAVSLFSSTLTSQPFPPLISFLSISILCYGFANGLVIILILASHSIIYVAANVHASIKIRWRVLEESFQFTFYHRFLNLFSRLFSLKAVRMVQENSAVTLLISIMLVCFVHPALGLLILLLSHALCCYTALCSYLAASIRSHARKKKFFDSKTKVEERYDQSTFRSNSGFHPLLLLEENPNSPNSSRSYGDTLIETYNYRHGLLILNLLAALMFAPSLVVWFQRIGVGQRLPWFLDSALCVGVILHGLCGSKPEYNFLSFPFLRIQGQQVGLSFVYLLSGYYCFLSGLALAPYRAFYAMAFVGAISTASRILERRYREKGEAYFSTSRKHFHRH</sequence>
<dbReference type="InParanoid" id="A0A2G5C6K1"/>
<dbReference type="Gene3D" id="3.40.50.1820">
    <property type="entry name" value="alpha/beta hydrolase"/>
    <property type="match status" value="1"/>
</dbReference>
<feature type="transmembrane region" description="Helical" evidence="1">
    <location>
        <begin position="50"/>
        <end position="69"/>
    </location>
</feature>
<dbReference type="SUPFAM" id="SSF53474">
    <property type="entry name" value="alpha/beta-Hydrolases"/>
    <property type="match status" value="1"/>
</dbReference>
<proteinExistence type="inferred from homology"/>
<dbReference type="EC" id="3.1.-.-" evidence="1"/>
<keyword evidence="1" id="KW-0256">Endoplasmic reticulum</keyword>
<dbReference type="InterPro" id="IPR012908">
    <property type="entry name" value="PGAP1-ab_dom-like"/>
</dbReference>
<dbReference type="Proteomes" id="UP000230069">
    <property type="component" value="Unassembled WGS sequence"/>
</dbReference>
<feature type="transmembrane region" description="Helical" evidence="1">
    <location>
        <begin position="790"/>
        <end position="811"/>
    </location>
</feature>
<evidence type="ECO:0000259" key="2">
    <source>
        <dbReference type="Pfam" id="PF07819"/>
    </source>
</evidence>
<dbReference type="EMBL" id="KZ305110">
    <property type="protein sequence ID" value="PIA26437.1"/>
    <property type="molecule type" value="Genomic_DNA"/>
</dbReference>
<dbReference type="GO" id="GO:0016788">
    <property type="term" value="F:hydrolase activity, acting on ester bonds"/>
    <property type="evidence" value="ECO:0007669"/>
    <property type="project" value="InterPro"/>
</dbReference>
<feature type="transmembrane region" description="Helical" evidence="1">
    <location>
        <begin position="1008"/>
        <end position="1030"/>
    </location>
</feature>
<dbReference type="STRING" id="218851.A0A2G5C6K1"/>
<feature type="transmembrane region" description="Helical" evidence="1">
    <location>
        <begin position="902"/>
        <end position="919"/>
    </location>
</feature>
<feature type="transmembrane region" description="Helical" evidence="1">
    <location>
        <begin position="823"/>
        <end position="856"/>
    </location>
</feature>
<protein>
    <recommendedName>
        <fullName evidence="1">GPI inositol-deacylase</fullName>
        <ecNumber evidence="1">3.1.-.-</ecNumber>
    </recommendedName>
</protein>
<comment type="function">
    <text evidence="1">Involved in inositol deacylation of GPI-anchored proteins which plays important roles in the quality control and ER-associated degradation of GPI-anchored proteins.</text>
</comment>
<keyword evidence="1" id="KW-0653">Protein transport</keyword>
<dbReference type="FunCoup" id="A0A2G5C6K1">
    <property type="interactions" value="1283"/>
</dbReference>
<dbReference type="OrthoDB" id="348976at2759"/>
<dbReference type="PANTHER" id="PTHR47346:SF1">
    <property type="entry name" value="GPI INOSITOL-DEACYLASE"/>
    <property type="match status" value="1"/>
</dbReference>
<dbReference type="PANTHER" id="PTHR47346">
    <property type="entry name" value="HYDROLASES, ACTING ON ESTER BOND"/>
    <property type="match status" value="1"/>
</dbReference>
<organism evidence="3 4">
    <name type="scientific">Aquilegia coerulea</name>
    <name type="common">Rocky mountain columbine</name>
    <dbReference type="NCBI Taxonomy" id="218851"/>
    <lineage>
        <taxon>Eukaryota</taxon>
        <taxon>Viridiplantae</taxon>
        <taxon>Streptophyta</taxon>
        <taxon>Embryophyta</taxon>
        <taxon>Tracheophyta</taxon>
        <taxon>Spermatophyta</taxon>
        <taxon>Magnoliopsida</taxon>
        <taxon>Ranunculales</taxon>
        <taxon>Ranunculaceae</taxon>
        <taxon>Thalictroideae</taxon>
        <taxon>Aquilegia</taxon>
    </lineage>
</organism>
<accession>A0A2G5C6K1</accession>
<evidence type="ECO:0000313" key="3">
    <source>
        <dbReference type="EMBL" id="PIA26437.1"/>
    </source>
</evidence>
<dbReference type="GO" id="GO:0005789">
    <property type="term" value="C:endoplasmic reticulum membrane"/>
    <property type="evidence" value="ECO:0007669"/>
    <property type="project" value="UniProtKB-SubCell"/>
</dbReference>
<feature type="transmembrane region" description="Helical" evidence="1">
    <location>
        <begin position="749"/>
        <end position="769"/>
    </location>
</feature>
<feature type="transmembrane region" description="Helical" evidence="1">
    <location>
        <begin position="1075"/>
        <end position="1094"/>
    </location>
</feature>
<dbReference type="Pfam" id="PF07819">
    <property type="entry name" value="PGAP1"/>
    <property type="match status" value="1"/>
</dbReference>
<dbReference type="AlphaFoldDB" id="A0A2G5C6K1"/>
<comment type="subcellular location">
    <subcellularLocation>
        <location evidence="1">Endoplasmic reticulum membrane</location>
    </subcellularLocation>
</comment>
<comment type="similarity">
    <text evidence="1">Belongs to the GPI inositol-deacylase family.</text>
</comment>
<keyword evidence="4" id="KW-1185">Reference proteome</keyword>
<keyword evidence="1" id="KW-0378">Hydrolase</keyword>
<feature type="domain" description="GPI inositol-deacylase PGAP1-like alpha/beta" evidence="2">
    <location>
        <begin position="147"/>
        <end position="420"/>
    </location>
</feature>
<keyword evidence="1" id="KW-1133">Transmembrane helix</keyword>
<feature type="transmembrane region" description="Helical" evidence="1">
    <location>
        <begin position="6"/>
        <end position="25"/>
    </location>
</feature>
<keyword evidence="1" id="KW-0812">Transmembrane</keyword>